<sequence>MIEYNLMQYLQSHDELGFDFSVNFSTLKDDAVTVYSSAGNQPSLYEGVLIAPRYQVIVKSSDYDKATEMAYNVSELFEQLKNTVMNIELKTKSIPVRVFDIYPLHIPALLGVNDDDVMEYSINFETQLKVIHHAETRDNS</sequence>
<protein>
    <submittedName>
        <fullName evidence="1">Minor capsid protein</fullName>
    </submittedName>
</protein>
<evidence type="ECO:0000313" key="1">
    <source>
        <dbReference type="EMBL" id="MCY1583352.1"/>
    </source>
</evidence>
<name>A0ABT4BL01_9STAP</name>
<comment type="caution">
    <text evidence="1">The sequence shown here is derived from an EMBL/GenBank/DDBJ whole genome shotgun (WGS) entry which is preliminary data.</text>
</comment>
<keyword evidence="2" id="KW-1185">Reference proteome</keyword>
<accession>A0ABT4BL01</accession>
<proteinExistence type="predicted"/>
<dbReference type="EMBL" id="JANSLD010000027">
    <property type="protein sequence ID" value="MCY1583352.1"/>
    <property type="molecule type" value="Genomic_DNA"/>
</dbReference>
<reference evidence="1" key="2">
    <citation type="submission" date="2022-08" db="EMBL/GenBank/DDBJ databases">
        <authorList>
            <person name="Magnan C."/>
        </authorList>
    </citation>
    <scope>NUCLEOTIDE SEQUENCE</scope>
    <source>
        <strain evidence="1">NSP012P</strain>
    </source>
</reference>
<gene>
    <name evidence="1" type="ORF">NW133_07395</name>
</gene>
<dbReference type="InterPro" id="IPR024411">
    <property type="entry name" value="Tail_terminator_phage"/>
</dbReference>
<organism evidence="1 2">
    <name type="scientific">Staphylococcus pettenkoferi</name>
    <dbReference type="NCBI Taxonomy" id="170573"/>
    <lineage>
        <taxon>Bacteria</taxon>
        <taxon>Bacillati</taxon>
        <taxon>Bacillota</taxon>
        <taxon>Bacilli</taxon>
        <taxon>Bacillales</taxon>
        <taxon>Staphylococcaceae</taxon>
        <taxon>Staphylococcus</taxon>
    </lineage>
</organism>
<dbReference type="RefSeq" id="WP_145458134.1">
    <property type="nucleotide sequence ID" value="NZ_JANSLD010000027.1"/>
</dbReference>
<reference evidence="1" key="1">
    <citation type="journal article" date="2022" name="Int. J. Mol. Sci.">
        <title>Phenotypic and Genotypic Virulence Characterisation of Staphylococcus pettenkoferi Strains Isolated from Human Bloodstream and Diabetic Foot Infections.</title>
        <authorList>
            <person name="Magnan C."/>
            <person name="Ahmad-Mansour N."/>
            <person name="Pouget C."/>
            <person name="Morsli M."/>
            <person name="Huc-Brandt S."/>
            <person name="Pantel A."/>
            <person name="Dunyach-Remy C."/>
            <person name="Sotto A."/>
            <person name="Molle V."/>
            <person name="Lavigne J.-P."/>
        </authorList>
    </citation>
    <scope>NUCLEOTIDE SEQUENCE</scope>
    <source>
        <strain evidence="1">NSP012P</strain>
    </source>
</reference>
<dbReference type="Proteomes" id="UP001072952">
    <property type="component" value="Unassembled WGS sequence"/>
</dbReference>
<evidence type="ECO:0000313" key="2">
    <source>
        <dbReference type="Proteomes" id="UP001072952"/>
    </source>
</evidence>
<dbReference type="Pfam" id="PF12691">
    <property type="entry name" value="Phage_tail_terminator_6"/>
    <property type="match status" value="1"/>
</dbReference>